<evidence type="ECO:0000256" key="2">
    <source>
        <dbReference type="SAM" id="MobiDB-lite"/>
    </source>
</evidence>
<dbReference type="Proteomes" id="UP000252707">
    <property type="component" value="Unassembled WGS sequence"/>
</dbReference>
<dbReference type="Gene3D" id="1.20.1600.10">
    <property type="entry name" value="Outer membrane efflux proteins (OEP)"/>
    <property type="match status" value="2"/>
</dbReference>
<sequence length="425" mass="44380">MPRRIPNAPGLVLAAFLSTTATDAVTAAADTGSSLPPPNIHAGAQGAGVGAATTALAAQPLTLDATLRLALLGSPELLHAYRAFGVTPADLLRAGLLEQPPGFNLRRDLLGLAAGTADSPAPHPGEQRAALAGRVLDAALEVGEAWYGLARLEADRETAGQLADAALAAERLARAQRSAGTLSALEAAAHTADRVQAEAERDAVQEELESARARLARLAGLSPGDGQSLRTAGLPAPPAALPAWDDLEGHAWRNRLDARQAESRFRLAAGPRPLVRGGPNPPLRLPLLDRGNRLRQEPAVSEAELELFSLRRQVGEEIVAGLSRLRLAHDRAERIRTTLLPARAAVTGEALKHYNGMLIGPYDLLEARSRELEARRAWHAAAHDYGVALLRLEHAAGGLLPPATAAAPAAQPATPTAPAAATHAH</sequence>
<feature type="region of interest" description="Disordered" evidence="2">
    <location>
        <begin position="405"/>
        <end position="425"/>
    </location>
</feature>
<keyword evidence="3" id="KW-0732">Signal</keyword>
<reference evidence="4 5" key="1">
    <citation type="submission" date="2018-07" db="EMBL/GenBank/DDBJ databases">
        <title>Genomic Encyclopedia of Type Strains, Phase IV (KMG-IV): sequencing the most valuable type-strain genomes for metagenomic binning, comparative biology and taxonomic classification.</title>
        <authorList>
            <person name="Goeker M."/>
        </authorList>
    </citation>
    <scope>NUCLEOTIDE SEQUENCE [LARGE SCALE GENOMIC DNA]</scope>
    <source>
        <strain evidence="4 5">DSM 26407</strain>
    </source>
</reference>
<name>A0A369BY13_9GAMM</name>
<keyword evidence="1" id="KW-0175">Coiled coil</keyword>
<accession>A0A369BY13</accession>
<dbReference type="AlphaFoldDB" id="A0A369BY13"/>
<dbReference type="RefSeq" id="WP_114280600.1">
    <property type="nucleotide sequence ID" value="NZ_QPJY01000009.1"/>
</dbReference>
<keyword evidence="5" id="KW-1185">Reference proteome</keyword>
<evidence type="ECO:0000256" key="1">
    <source>
        <dbReference type="SAM" id="Coils"/>
    </source>
</evidence>
<evidence type="ECO:0000313" key="5">
    <source>
        <dbReference type="Proteomes" id="UP000252707"/>
    </source>
</evidence>
<protein>
    <recommendedName>
        <fullName evidence="6">Cobalt-zinc-cadmium efflux system outer membrane protein</fullName>
    </recommendedName>
</protein>
<dbReference type="InterPro" id="IPR010131">
    <property type="entry name" value="MdtP/NodT-like"/>
</dbReference>
<dbReference type="PANTHER" id="PTHR30203">
    <property type="entry name" value="OUTER MEMBRANE CATION EFFLUX PROTEIN"/>
    <property type="match status" value="1"/>
</dbReference>
<feature type="chain" id="PRO_5016613855" description="Cobalt-zinc-cadmium efflux system outer membrane protein" evidence="3">
    <location>
        <begin position="24"/>
        <end position="425"/>
    </location>
</feature>
<proteinExistence type="predicted"/>
<feature type="signal peptide" evidence="3">
    <location>
        <begin position="1"/>
        <end position="23"/>
    </location>
</feature>
<dbReference type="EMBL" id="QPJY01000009">
    <property type="protein sequence ID" value="RCX26519.1"/>
    <property type="molecule type" value="Genomic_DNA"/>
</dbReference>
<gene>
    <name evidence="4" type="ORF">DFQ59_10948</name>
</gene>
<evidence type="ECO:0000256" key="3">
    <source>
        <dbReference type="SAM" id="SignalP"/>
    </source>
</evidence>
<dbReference type="PANTHER" id="PTHR30203:SF24">
    <property type="entry name" value="BLR4935 PROTEIN"/>
    <property type="match status" value="1"/>
</dbReference>
<comment type="caution">
    <text evidence="4">The sequence shown here is derived from an EMBL/GenBank/DDBJ whole genome shotgun (WGS) entry which is preliminary data.</text>
</comment>
<feature type="coiled-coil region" evidence="1">
    <location>
        <begin position="187"/>
        <end position="221"/>
    </location>
</feature>
<dbReference type="SUPFAM" id="SSF56954">
    <property type="entry name" value="Outer membrane efflux proteins (OEP)"/>
    <property type="match status" value="1"/>
</dbReference>
<evidence type="ECO:0000313" key="4">
    <source>
        <dbReference type="EMBL" id="RCX26519.1"/>
    </source>
</evidence>
<evidence type="ECO:0008006" key="6">
    <source>
        <dbReference type="Google" id="ProtNLM"/>
    </source>
</evidence>
<organism evidence="4 5">
    <name type="scientific">Thioalbus denitrificans</name>
    <dbReference type="NCBI Taxonomy" id="547122"/>
    <lineage>
        <taxon>Bacteria</taxon>
        <taxon>Pseudomonadati</taxon>
        <taxon>Pseudomonadota</taxon>
        <taxon>Gammaproteobacteria</taxon>
        <taxon>Chromatiales</taxon>
        <taxon>Ectothiorhodospiraceae</taxon>
        <taxon>Thioalbus</taxon>
    </lineage>
</organism>